<protein>
    <submittedName>
        <fullName evidence="1">Dynein heavy chain</fullName>
    </submittedName>
</protein>
<accession>A0A146KCL7</accession>
<dbReference type="AlphaFoldDB" id="A0A146KCL7"/>
<organism evidence="1">
    <name type="scientific">Trepomonas sp. PC1</name>
    <dbReference type="NCBI Taxonomy" id="1076344"/>
    <lineage>
        <taxon>Eukaryota</taxon>
        <taxon>Metamonada</taxon>
        <taxon>Diplomonadida</taxon>
        <taxon>Hexamitidae</taxon>
        <taxon>Hexamitinae</taxon>
        <taxon>Trepomonas</taxon>
    </lineage>
</organism>
<evidence type="ECO:0000313" key="1">
    <source>
        <dbReference type="EMBL" id="JAP93415.1"/>
    </source>
</evidence>
<dbReference type="EMBL" id="GDID01003191">
    <property type="protein sequence ID" value="JAP93415.1"/>
    <property type="molecule type" value="Transcribed_RNA"/>
</dbReference>
<feature type="non-terminal residue" evidence="1">
    <location>
        <position position="60"/>
    </location>
</feature>
<gene>
    <name evidence="1" type="ORF">TPC1_14314</name>
</gene>
<name>A0A146KCL7_9EUKA</name>
<proteinExistence type="predicted"/>
<sequence>MYLEALKQAEAKAAAKDEQMFEEMKYLSLSEFLNRVQTYRDRQLTNALEKYDGLTALMNK</sequence>
<reference evidence="1" key="1">
    <citation type="submission" date="2015-07" db="EMBL/GenBank/DDBJ databases">
        <title>Adaptation to a free-living lifestyle via gene acquisitions in the diplomonad Trepomonas sp. PC1.</title>
        <authorList>
            <person name="Xu F."/>
            <person name="Jerlstrom-Hultqvist J."/>
            <person name="Kolisko M."/>
            <person name="Simpson A.G.B."/>
            <person name="Roger A.J."/>
            <person name="Svard S.G."/>
            <person name="Andersson J.O."/>
        </authorList>
    </citation>
    <scope>NUCLEOTIDE SEQUENCE</scope>
    <source>
        <strain evidence="1">PC1</strain>
    </source>
</reference>